<feature type="non-terminal residue" evidence="1">
    <location>
        <position position="1"/>
    </location>
</feature>
<reference evidence="1" key="1">
    <citation type="submission" date="2022-06" db="EMBL/GenBank/DDBJ databases">
        <title>Phylogenomic reconstructions and comparative analyses of Kickxellomycotina fungi.</title>
        <authorList>
            <person name="Reynolds N.K."/>
            <person name="Stajich J.E."/>
            <person name="Barry K."/>
            <person name="Grigoriev I.V."/>
            <person name="Crous P."/>
            <person name="Smith M.E."/>
        </authorList>
    </citation>
    <scope>NUCLEOTIDE SEQUENCE</scope>
    <source>
        <strain evidence="1">RSA 2271</strain>
    </source>
</reference>
<comment type="caution">
    <text evidence="1">The sequence shown here is derived from an EMBL/GenBank/DDBJ whole genome shotgun (WGS) entry which is preliminary data.</text>
</comment>
<gene>
    <name evidence="1" type="ORF">EV182_008390</name>
</gene>
<sequence length="60" mass="6507">HLIPGVIERRCGPGTPVAPVTVSYAVRTVDKLLQKVGLTLPRLYAPRAQTDGDWATSHRA</sequence>
<evidence type="ECO:0000313" key="1">
    <source>
        <dbReference type="EMBL" id="KAJ1670156.1"/>
    </source>
</evidence>
<dbReference type="Proteomes" id="UP001145114">
    <property type="component" value="Unassembled WGS sequence"/>
</dbReference>
<dbReference type="EMBL" id="JAMZIH010009428">
    <property type="protein sequence ID" value="KAJ1670156.1"/>
    <property type="molecule type" value="Genomic_DNA"/>
</dbReference>
<protein>
    <submittedName>
        <fullName evidence="1">Uncharacterized protein</fullName>
    </submittedName>
</protein>
<organism evidence="1 2">
    <name type="scientific">Spiromyces aspiralis</name>
    <dbReference type="NCBI Taxonomy" id="68401"/>
    <lineage>
        <taxon>Eukaryota</taxon>
        <taxon>Fungi</taxon>
        <taxon>Fungi incertae sedis</taxon>
        <taxon>Zoopagomycota</taxon>
        <taxon>Kickxellomycotina</taxon>
        <taxon>Kickxellomycetes</taxon>
        <taxon>Kickxellales</taxon>
        <taxon>Kickxellaceae</taxon>
        <taxon>Spiromyces</taxon>
    </lineage>
</organism>
<proteinExistence type="predicted"/>
<accession>A0ACC1H7B9</accession>
<evidence type="ECO:0000313" key="2">
    <source>
        <dbReference type="Proteomes" id="UP001145114"/>
    </source>
</evidence>
<keyword evidence="2" id="KW-1185">Reference proteome</keyword>
<name>A0ACC1H7B9_9FUNG</name>